<protein>
    <submittedName>
        <fullName evidence="2">DUF1868 domain-containing protein</fullName>
    </submittedName>
</protein>
<dbReference type="RefSeq" id="WP_377713046.1">
    <property type="nucleotide sequence ID" value="NZ_JBHSMP010000020.1"/>
</dbReference>
<comment type="caution">
    <text evidence="2">The sequence shown here is derived from an EMBL/GenBank/DDBJ whole genome shotgun (WGS) entry which is preliminary data.</text>
</comment>
<dbReference type="Proteomes" id="UP001596103">
    <property type="component" value="Unassembled WGS sequence"/>
</dbReference>
<evidence type="ECO:0000313" key="3">
    <source>
        <dbReference type="Proteomes" id="UP001596103"/>
    </source>
</evidence>
<feature type="domain" description="DUF1868" evidence="1">
    <location>
        <begin position="11"/>
        <end position="120"/>
    </location>
</feature>
<dbReference type="InterPro" id="IPR009097">
    <property type="entry name" value="Cyclic_Pdiesterase"/>
</dbReference>
<organism evidence="2 3">
    <name type="scientific">Paraburkholderia denitrificans</name>
    <dbReference type="NCBI Taxonomy" id="694025"/>
    <lineage>
        <taxon>Bacteria</taxon>
        <taxon>Pseudomonadati</taxon>
        <taxon>Pseudomonadota</taxon>
        <taxon>Betaproteobacteria</taxon>
        <taxon>Burkholderiales</taxon>
        <taxon>Burkholderiaceae</taxon>
        <taxon>Paraburkholderia</taxon>
    </lineage>
</organism>
<dbReference type="SUPFAM" id="SSF55144">
    <property type="entry name" value="LigT-like"/>
    <property type="match status" value="1"/>
</dbReference>
<evidence type="ECO:0000313" key="2">
    <source>
        <dbReference type="EMBL" id="MFC5430525.1"/>
    </source>
</evidence>
<gene>
    <name evidence="2" type="ORF">ACFPTO_17210</name>
</gene>
<proteinExistence type="predicted"/>
<accession>A0ABW0JCC5</accession>
<dbReference type="Gene3D" id="3.90.1140.10">
    <property type="entry name" value="Cyclic phosphodiesterase"/>
    <property type="match status" value="1"/>
</dbReference>
<dbReference type="InterPro" id="IPR015069">
    <property type="entry name" value="2H-PEstase_DUF1868"/>
</dbReference>
<dbReference type="Pfam" id="PF08975">
    <property type="entry name" value="2H-phosphodiest"/>
    <property type="match status" value="1"/>
</dbReference>
<name>A0ABW0JCC5_9BURK</name>
<keyword evidence="3" id="KW-1185">Reference proteome</keyword>
<evidence type="ECO:0000259" key="1">
    <source>
        <dbReference type="Pfam" id="PF08975"/>
    </source>
</evidence>
<sequence>MGTPTHHIGKKFNIDGSVRRFPGNTIICHIPMLTVLSRGLMTVRDRVRISPFGHKFTFLPPSSYHMTVFDCMLDERRGPGHWPKDLPADASINDGTKFLVERLRTLDLLIDAPFRIRIGSSGIQTSLTSLTLVPEPESEQRLRALRDAMSERFGITAPDHATYLFHTTVSYPIEELDDETPCYRVLWLDVVAELAERIGTFELGAPEFCTFNDMFAFETHCFIGEANARLQSC</sequence>
<dbReference type="EMBL" id="JBHSMP010000020">
    <property type="protein sequence ID" value="MFC5430525.1"/>
    <property type="molecule type" value="Genomic_DNA"/>
</dbReference>
<reference evidence="3" key="1">
    <citation type="journal article" date="2019" name="Int. J. Syst. Evol. Microbiol.">
        <title>The Global Catalogue of Microorganisms (GCM) 10K type strain sequencing project: providing services to taxonomists for standard genome sequencing and annotation.</title>
        <authorList>
            <consortium name="The Broad Institute Genomics Platform"/>
            <consortium name="The Broad Institute Genome Sequencing Center for Infectious Disease"/>
            <person name="Wu L."/>
            <person name="Ma J."/>
        </authorList>
    </citation>
    <scope>NUCLEOTIDE SEQUENCE [LARGE SCALE GENOMIC DNA]</scope>
    <source>
        <strain evidence="3">CCUG 56042</strain>
    </source>
</reference>